<dbReference type="Pfam" id="PF00531">
    <property type="entry name" value="Death"/>
    <property type="match status" value="1"/>
</dbReference>
<accession>A0A9N9RH06</accession>
<proteinExistence type="predicted"/>
<dbReference type="AlphaFoldDB" id="A0A9N9RH06"/>
<evidence type="ECO:0000313" key="4">
    <source>
        <dbReference type="Proteomes" id="UP001153714"/>
    </source>
</evidence>
<feature type="domain" description="Death" evidence="2">
    <location>
        <begin position="196"/>
        <end position="277"/>
    </location>
</feature>
<gene>
    <name evidence="3" type="ORF">DIATSA_LOCUS13665</name>
</gene>
<organism evidence="3 4">
    <name type="scientific">Diatraea saccharalis</name>
    <name type="common">sugarcane borer</name>
    <dbReference type="NCBI Taxonomy" id="40085"/>
    <lineage>
        <taxon>Eukaryota</taxon>
        <taxon>Metazoa</taxon>
        <taxon>Ecdysozoa</taxon>
        <taxon>Arthropoda</taxon>
        <taxon>Hexapoda</taxon>
        <taxon>Insecta</taxon>
        <taxon>Pterygota</taxon>
        <taxon>Neoptera</taxon>
        <taxon>Endopterygota</taxon>
        <taxon>Lepidoptera</taxon>
        <taxon>Glossata</taxon>
        <taxon>Ditrysia</taxon>
        <taxon>Pyraloidea</taxon>
        <taxon>Crambidae</taxon>
        <taxon>Crambinae</taxon>
        <taxon>Diatraea</taxon>
    </lineage>
</organism>
<dbReference type="EMBL" id="OU893340">
    <property type="protein sequence ID" value="CAG9796472.1"/>
    <property type="molecule type" value="Genomic_DNA"/>
</dbReference>
<feature type="compositionally biased region" description="Acidic residues" evidence="1">
    <location>
        <begin position="74"/>
        <end position="88"/>
    </location>
</feature>
<dbReference type="GO" id="GO:0007165">
    <property type="term" value="P:signal transduction"/>
    <property type="evidence" value="ECO:0007669"/>
    <property type="project" value="InterPro"/>
</dbReference>
<feature type="compositionally biased region" description="Basic and acidic residues" evidence="1">
    <location>
        <begin position="105"/>
        <end position="120"/>
    </location>
</feature>
<evidence type="ECO:0000256" key="1">
    <source>
        <dbReference type="SAM" id="MobiDB-lite"/>
    </source>
</evidence>
<dbReference type="CDD" id="cd01670">
    <property type="entry name" value="Death"/>
    <property type="match status" value="1"/>
</dbReference>
<feature type="compositionally biased region" description="Basic residues" evidence="1">
    <location>
        <begin position="92"/>
        <end position="104"/>
    </location>
</feature>
<protein>
    <recommendedName>
        <fullName evidence="2">Death domain-containing protein</fullName>
    </recommendedName>
</protein>
<evidence type="ECO:0000313" key="3">
    <source>
        <dbReference type="EMBL" id="CAG9796472.1"/>
    </source>
</evidence>
<evidence type="ECO:0000259" key="2">
    <source>
        <dbReference type="PROSITE" id="PS50017"/>
    </source>
</evidence>
<dbReference type="InterPro" id="IPR000488">
    <property type="entry name" value="Death_dom"/>
</dbReference>
<name>A0A9N9RH06_9NEOP</name>
<dbReference type="SUPFAM" id="SSF47986">
    <property type="entry name" value="DEATH domain"/>
    <property type="match status" value="1"/>
</dbReference>
<dbReference type="Gene3D" id="1.10.533.10">
    <property type="entry name" value="Death Domain, Fas"/>
    <property type="match status" value="1"/>
</dbReference>
<sequence length="283" mass="32156">MTPTAMADEEVDFFNSTMANITNKLMELLRNIKSDAVPKPPRAEPAEPDSTTNSTDEPVTHGDSPKTHKKQTNEDDDHEEIIFGEEDFVKEKKTKPKFPFKSKKNKGDSPKEHKGSKNDKNGMYSSVNTQATGTVYNVVNSKNVQFGSNNVYYMSATSKNVKKGYDAGEDGEDEDENYVPKDNFIVLLMESEIEPTFKYMDFISKNLGINWKAFYTSLGYLKGYIDTLVLENGIIEARYKLLDDWVRNDNDGSLGRLATLLWEAGERQIVRELSLIYKENKKQ</sequence>
<reference evidence="3" key="2">
    <citation type="submission" date="2022-10" db="EMBL/GenBank/DDBJ databases">
        <authorList>
            <consortium name="ENA_rothamsted_submissions"/>
            <consortium name="culmorum"/>
            <person name="King R."/>
        </authorList>
    </citation>
    <scope>NUCLEOTIDE SEQUENCE</scope>
</reference>
<dbReference type="Proteomes" id="UP001153714">
    <property type="component" value="Chromosome 9"/>
</dbReference>
<dbReference type="PROSITE" id="PS50017">
    <property type="entry name" value="DEATH_DOMAIN"/>
    <property type="match status" value="1"/>
</dbReference>
<dbReference type="InterPro" id="IPR011029">
    <property type="entry name" value="DEATH-like_dom_sf"/>
</dbReference>
<feature type="region of interest" description="Disordered" evidence="1">
    <location>
        <begin position="32"/>
        <end position="125"/>
    </location>
</feature>
<reference evidence="3" key="1">
    <citation type="submission" date="2021-12" db="EMBL/GenBank/DDBJ databases">
        <authorList>
            <person name="King R."/>
        </authorList>
    </citation>
    <scope>NUCLEOTIDE SEQUENCE</scope>
</reference>
<keyword evidence="4" id="KW-1185">Reference proteome</keyword>
<dbReference type="OrthoDB" id="535509at2759"/>